<evidence type="ECO:0000313" key="2">
    <source>
        <dbReference type="EMBL" id="SHK55322.1"/>
    </source>
</evidence>
<keyword evidence="3" id="KW-1185">Reference proteome</keyword>
<dbReference type="EMBL" id="FQZX01000003">
    <property type="protein sequence ID" value="SHK55322.1"/>
    <property type="molecule type" value="Genomic_DNA"/>
</dbReference>
<feature type="transmembrane region" description="Helical" evidence="1">
    <location>
        <begin position="35"/>
        <end position="54"/>
    </location>
</feature>
<name>A0A1M6TE63_9FLAO</name>
<dbReference type="STRING" id="228958.SAMN04488007_3191"/>
<keyword evidence="1" id="KW-1133">Transmembrane helix</keyword>
<organism evidence="2 3">
    <name type="scientific">Maribacter aquivivus</name>
    <dbReference type="NCBI Taxonomy" id="228958"/>
    <lineage>
        <taxon>Bacteria</taxon>
        <taxon>Pseudomonadati</taxon>
        <taxon>Bacteroidota</taxon>
        <taxon>Flavobacteriia</taxon>
        <taxon>Flavobacteriales</taxon>
        <taxon>Flavobacteriaceae</taxon>
        <taxon>Maribacter</taxon>
    </lineage>
</organism>
<protein>
    <submittedName>
        <fullName evidence="2">Uncharacterized protein</fullName>
    </submittedName>
</protein>
<feature type="transmembrane region" description="Helical" evidence="1">
    <location>
        <begin position="7"/>
        <end position="29"/>
    </location>
</feature>
<accession>A0A1M6TE63</accession>
<proteinExistence type="predicted"/>
<keyword evidence="1" id="KW-0472">Membrane</keyword>
<sequence>MKLKYKVLIFNFLSFAVLFVLFRYILYVTVTMNSLYLSAIAAISASFLAPKFAVTKIEGVEKIVMKWIFIKGFKIL</sequence>
<gene>
    <name evidence="2" type="ORF">SAMN04488007_3191</name>
</gene>
<reference evidence="3" key="1">
    <citation type="submission" date="2016-11" db="EMBL/GenBank/DDBJ databases">
        <authorList>
            <person name="Varghese N."/>
            <person name="Submissions S."/>
        </authorList>
    </citation>
    <scope>NUCLEOTIDE SEQUENCE [LARGE SCALE GENOMIC DNA]</scope>
    <source>
        <strain evidence="3">DSM 16478</strain>
    </source>
</reference>
<dbReference type="Proteomes" id="UP000184314">
    <property type="component" value="Unassembled WGS sequence"/>
</dbReference>
<keyword evidence="1" id="KW-0812">Transmembrane</keyword>
<evidence type="ECO:0000256" key="1">
    <source>
        <dbReference type="SAM" id="Phobius"/>
    </source>
</evidence>
<dbReference type="AlphaFoldDB" id="A0A1M6TE63"/>
<evidence type="ECO:0000313" key="3">
    <source>
        <dbReference type="Proteomes" id="UP000184314"/>
    </source>
</evidence>